<sequence>MTSPLWPPRLIFGISNWTSGRLPMKYLISGHMCQLSIVLCHSPAFAPNFGLHVKFEDTNLPSTSSFPHLSHHHLDVESMQNLGQLPVLLDLFCSLSS</sequence>
<keyword evidence="2" id="KW-1185">Reference proteome</keyword>
<organism evidence="1 2">
    <name type="scientific">Piloderma croceum (strain F 1598)</name>
    <dbReference type="NCBI Taxonomy" id="765440"/>
    <lineage>
        <taxon>Eukaryota</taxon>
        <taxon>Fungi</taxon>
        <taxon>Dikarya</taxon>
        <taxon>Basidiomycota</taxon>
        <taxon>Agaricomycotina</taxon>
        <taxon>Agaricomycetes</taxon>
        <taxon>Agaricomycetidae</taxon>
        <taxon>Atheliales</taxon>
        <taxon>Atheliaceae</taxon>
        <taxon>Piloderma</taxon>
    </lineage>
</organism>
<proteinExistence type="predicted"/>
<name>A0A0C3FP60_PILCF</name>
<dbReference type="Proteomes" id="UP000054166">
    <property type="component" value="Unassembled WGS sequence"/>
</dbReference>
<dbReference type="InParanoid" id="A0A0C3FP60"/>
<accession>A0A0C3FP60</accession>
<dbReference type="AlphaFoldDB" id="A0A0C3FP60"/>
<dbReference type="EMBL" id="KN832984">
    <property type="protein sequence ID" value="KIM85640.1"/>
    <property type="molecule type" value="Genomic_DNA"/>
</dbReference>
<dbReference type="HOGENOM" id="CLU_2347467_0_0_1"/>
<evidence type="ECO:0000313" key="2">
    <source>
        <dbReference type="Proteomes" id="UP000054166"/>
    </source>
</evidence>
<evidence type="ECO:0000313" key="1">
    <source>
        <dbReference type="EMBL" id="KIM85640.1"/>
    </source>
</evidence>
<protein>
    <submittedName>
        <fullName evidence="1">Uncharacterized protein</fullName>
    </submittedName>
</protein>
<reference evidence="2" key="2">
    <citation type="submission" date="2015-01" db="EMBL/GenBank/DDBJ databases">
        <title>Evolutionary Origins and Diversification of the Mycorrhizal Mutualists.</title>
        <authorList>
            <consortium name="DOE Joint Genome Institute"/>
            <consortium name="Mycorrhizal Genomics Consortium"/>
            <person name="Kohler A."/>
            <person name="Kuo A."/>
            <person name="Nagy L.G."/>
            <person name="Floudas D."/>
            <person name="Copeland A."/>
            <person name="Barry K.W."/>
            <person name="Cichocki N."/>
            <person name="Veneault-Fourrey C."/>
            <person name="LaButti K."/>
            <person name="Lindquist E.A."/>
            <person name="Lipzen A."/>
            <person name="Lundell T."/>
            <person name="Morin E."/>
            <person name="Murat C."/>
            <person name="Riley R."/>
            <person name="Ohm R."/>
            <person name="Sun H."/>
            <person name="Tunlid A."/>
            <person name="Henrissat B."/>
            <person name="Grigoriev I.V."/>
            <person name="Hibbett D.S."/>
            <person name="Martin F."/>
        </authorList>
    </citation>
    <scope>NUCLEOTIDE SEQUENCE [LARGE SCALE GENOMIC DNA]</scope>
    <source>
        <strain evidence="2">F 1598</strain>
    </source>
</reference>
<gene>
    <name evidence="1" type="ORF">PILCRDRAFT_339902</name>
</gene>
<reference evidence="1 2" key="1">
    <citation type="submission" date="2014-04" db="EMBL/GenBank/DDBJ databases">
        <authorList>
            <consortium name="DOE Joint Genome Institute"/>
            <person name="Kuo A."/>
            <person name="Tarkka M."/>
            <person name="Buscot F."/>
            <person name="Kohler A."/>
            <person name="Nagy L.G."/>
            <person name="Floudas D."/>
            <person name="Copeland A."/>
            <person name="Barry K.W."/>
            <person name="Cichocki N."/>
            <person name="Veneault-Fourrey C."/>
            <person name="LaButti K."/>
            <person name="Lindquist E.A."/>
            <person name="Lipzen A."/>
            <person name="Lundell T."/>
            <person name="Morin E."/>
            <person name="Murat C."/>
            <person name="Sun H."/>
            <person name="Tunlid A."/>
            <person name="Henrissat B."/>
            <person name="Grigoriev I.V."/>
            <person name="Hibbett D.S."/>
            <person name="Martin F."/>
            <person name="Nordberg H.P."/>
            <person name="Cantor M.N."/>
            <person name="Hua S.X."/>
        </authorList>
    </citation>
    <scope>NUCLEOTIDE SEQUENCE [LARGE SCALE GENOMIC DNA]</scope>
    <source>
        <strain evidence="1 2">F 1598</strain>
    </source>
</reference>